<keyword evidence="2" id="KW-1185">Reference proteome</keyword>
<protein>
    <submittedName>
        <fullName evidence="1">Uncharacterized protein</fullName>
    </submittedName>
</protein>
<dbReference type="PANTHER" id="PTHR36978">
    <property type="entry name" value="P-LOOP CONTAINING NUCLEOTIDE TRIPHOSPHATE HYDROLASE"/>
    <property type="match status" value="1"/>
</dbReference>
<dbReference type="AlphaFoldDB" id="A0A0C9UU85"/>
<dbReference type="HOGENOM" id="CLU_061199_2_0_1"/>
<accession>A0A0C9UU85</accession>
<dbReference type="Proteomes" id="UP000054279">
    <property type="component" value="Unassembled WGS sequence"/>
</dbReference>
<reference evidence="1 2" key="1">
    <citation type="submission" date="2014-06" db="EMBL/GenBank/DDBJ databases">
        <title>Evolutionary Origins and Diversification of the Mycorrhizal Mutualists.</title>
        <authorList>
            <consortium name="DOE Joint Genome Institute"/>
            <consortium name="Mycorrhizal Genomics Consortium"/>
            <person name="Kohler A."/>
            <person name="Kuo A."/>
            <person name="Nagy L.G."/>
            <person name="Floudas D."/>
            <person name="Copeland A."/>
            <person name="Barry K.W."/>
            <person name="Cichocki N."/>
            <person name="Veneault-Fourrey C."/>
            <person name="LaButti K."/>
            <person name="Lindquist E.A."/>
            <person name="Lipzen A."/>
            <person name="Lundell T."/>
            <person name="Morin E."/>
            <person name="Murat C."/>
            <person name="Riley R."/>
            <person name="Ohm R."/>
            <person name="Sun H."/>
            <person name="Tunlid A."/>
            <person name="Henrissat B."/>
            <person name="Grigoriev I.V."/>
            <person name="Hibbett D.S."/>
            <person name="Martin F."/>
        </authorList>
    </citation>
    <scope>NUCLEOTIDE SEQUENCE [LARGE SCALE GENOMIC DNA]</scope>
    <source>
        <strain evidence="1 2">SS14</strain>
    </source>
</reference>
<dbReference type="OrthoDB" id="408152at2759"/>
<evidence type="ECO:0000313" key="1">
    <source>
        <dbReference type="EMBL" id="KIJ28775.1"/>
    </source>
</evidence>
<dbReference type="EMBL" id="KN837298">
    <property type="protein sequence ID" value="KIJ28775.1"/>
    <property type="molecule type" value="Genomic_DNA"/>
</dbReference>
<dbReference type="InterPro" id="IPR027417">
    <property type="entry name" value="P-loop_NTPase"/>
</dbReference>
<dbReference type="SUPFAM" id="SSF52540">
    <property type="entry name" value="P-loop containing nucleoside triphosphate hydrolases"/>
    <property type="match status" value="1"/>
</dbReference>
<name>A0A0C9UU85_SPHS4</name>
<dbReference type="InterPro" id="IPR040632">
    <property type="entry name" value="Sulfotransfer_4"/>
</dbReference>
<dbReference type="PANTHER" id="PTHR36978:SF4">
    <property type="entry name" value="P-LOOP CONTAINING NUCLEOSIDE TRIPHOSPHATE HYDROLASE PROTEIN"/>
    <property type="match status" value="1"/>
</dbReference>
<proteinExistence type="predicted"/>
<sequence>MATTDSDTASRLNAAPIKIVGLGLGRTGTMSLWAALERLGFGPCYHPMKAASESKDWQYWGDVIEGNDSPEAFDKILQGYQSVVDSPVAVKSAETTRAPAKWEHSLKTTVLPAYDKAKQNLGHDPRGMARWCRVYFDVYYKGHLATHAKEELEEHNEKIKKIIPADQLLVYALGQGWEPLANFLEVPVPDEPFPHLNDSSAYHGHVEQAHKNAAADQTN</sequence>
<evidence type="ECO:0000313" key="2">
    <source>
        <dbReference type="Proteomes" id="UP000054279"/>
    </source>
</evidence>
<dbReference type="Gene3D" id="3.40.50.300">
    <property type="entry name" value="P-loop containing nucleotide triphosphate hydrolases"/>
    <property type="match status" value="1"/>
</dbReference>
<dbReference type="Pfam" id="PF17784">
    <property type="entry name" value="Sulfotransfer_4"/>
    <property type="match status" value="1"/>
</dbReference>
<gene>
    <name evidence="1" type="ORF">M422DRAFT_269900</name>
</gene>
<organism evidence="1 2">
    <name type="scientific">Sphaerobolus stellatus (strain SS14)</name>
    <dbReference type="NCBI Taxonomy" id="990650"/>
    <lineage>
        <taxon>Eukaryota</taxon>
        <taxon>Fungi</taxon>
        <taxon>Dikarya</taxon>
        <taxon>Basidiomycota</taxon>
        <taxon>Agaricomycotina</taxon>
        <taxon>Agaricomycetes</taxon>
        <taxon>Phallomycetidae</taxon>
        <taxon>Geastrales</taxon>
        <taxon>Sphaerobolaceae</taxon>
        <taxon>Sphaerobolus</taxon>
    </lineage>
</organism>